<dbReference type="AlphaFoldDB" id="A0A4S2KVE5"/>
<evidence type="ECO:0000259" key="1">
    <source>
        <dbReference type="Pfam" id="PF21788"/>
    </source>
</evidence>
<evidence type="ECO:0000313" key="2">
    <source>
        <dbReference type="EMBL" id="TGZ52057.1"/>
    </source>
</evidence>
<keyword evidence="3" id="KW-1185">Reference proteome</keyword>
<dbReference type="Pfam" id="PF21788">
    <property type="entry name" value="TNP-like_GBD"/>
    <property type="match status" value="1"/>
</dbReference>
<reference evidence="2 3" key="1">
    <citation type="journal article" date="2019" name="Philos. Trans. R. Soc. Lond., B, Biol. Sci.">
        <title>Ant behaviour and brain gene expression of defending hosts depend on the ecological success of the intruding social parasite.</title>
        <authorList>
            <person name="Kaur R."/>
            <person name="Stoldt M."/>
            <person name="Jongepier E."/>
            <person name="Feldmeyer B."/>
            <person name="Menzel F."/>
            <person name="Bornberg-Bauer E."/>
            <person name="Foitzik S."/>
        </authorList>
    </citation>
    <scope>NUCLEOTIDE SEQUENCE [LARGE SCALE GENOMIC DNA]</scope>
    <source>
        <tissue evidence="2">Whole body</tissue>
    </source>
</reference>
<organism evidence="2 3">
    <name type="scientific">Temnothorax longispinosus</name>
    <dbReference type="NCBI Taxonomy" id="300112"/>
    <lineage>
        <taxon>Eukaryota</taxon>
        <taxon>Metazoa</taxon>
        <taxon>Ecdysozoa</taxon>
        <taxon>Arthropoda</taxon>
        <taxon>Hexapoda</taxon>
        <taxon>Insecta</taxon>
        <taxon>Pterygota</taxon>
        <taxon>Neoptera</taxon>
        <taxon>Endopterygota</taxon>
        <taxon>Hymenoptera</taxon>
        <taxon>Apocrita</taxon>
        <taxon>Aculeata</taxon>
        <taxon>Formicoidea</taxon>
        <taxon>Formicidae</taxon>
        <taxon>Myrmicinae</taxon>
        <taxon>Temnothorax</taxon>
    </lineage>
</organism>
<accession>A0A4S2KVE5</accession>
<name>A0A4S2KVE5_9HYME</name>
<proteinExistence type="predicted"/>
<sequence>MKVKLATQTFSASTAHTLHFLRCDVKHPEFVESEATEKFCLIMNNCFDLNSRQKVAKVSSKQSINRNNVAKIRSNIQLYKTFISTLKDDSTCLLQTPKVLDRPAPKTYDNDIVDMHKISKTLRVSSTTSLDHDYITAY</sequence>
<dbReference type="EMBL" id="QBLH01001376">
    <property type="protein sequence ID" value="TGZ52057.1"/>
    <property type="molecule type" value="Genomic_DNA"/>
</dbReference>
<comment type="caution">
    <text evidence="2">The sequence shown here is derived from an EMBL/GenBank/DDBJ whole genome shotgun (WGS) entry which is preliminary data.</text>
</comment>
<evidence type="ECO:0000313" key="3">
    <source>
        <dbReference type="Proteomes" id="UP000310200"/>
    </source>
</evidence>
<protein>
    <submittedName>
        <fullName evidence="2">THAP domain-containing protein 9</fullName>
    </submittedName>
</protein>
<feature type="domain" description="Transposable element P transposase-like GTP-binding insertion" evidence="1">
    <location>
        <begin position="1"/>
        <end position="59"/>
    </location>
</feature>
<gene>
    <name evidence="2" type="ORF">DBV15_05071</name>
</gene>
<dbReference type="Proteomes" id="UP000310200">
    <property type="component" value="Unassembled WGS sequence"/>
</dbReference>
<dbReference type="InterPro" id="IPR048366">
    <property type="entry name" value="TNP-like_GBD"/>
</dbReference>